<accession>A0A0A5FUJ6</accession>
<feature type="transmembrane region" description="Helical" evidence="16">
    <location>
        <begin position="12"/>
        <end position="38"/>
    </location>
</feature>
<dbReference type="InterPro" id="IPR000700">
    <property type="entry name" value="PAS-assoc_C"/>
</dbReference>
<evidence type="ECO:0000256" key="16">
    <source>
        <dbReference type="SAM" id="Phobius"/>
    </source>
</evidence>
<feature type="coiled-coil region" evidence="15">
    <location>
        <begin position="455"/>
        <end position="482"/>
    </location>
</feature>
<dbReference type="Gene3D" id="1.10.287.130">
    <property type="match status" value="1"/>
</dbReference>
<dbReference type="CDD" id="cd16922">
    <property type="entry name" value="HATPase_EvgS-ArcB-TorS-like"/>
    <property type="match status" value="1"/>
</dbReference>
<dbReference type="CDD" id="cd00130">
    <property type="entry name" value="PAS"/>
    <property type="match status" value="1"/>
</dbReference>
<dbReference type="InterPro" id="IPR000014">
    <property type="entry name" value="PAS"/>
</dbReference>
<feature type="domain" description="PAS" evidence="19">
    <location>
        <begin position="472"/>
        <end position="542"/>
    </location>
</feature>
<dbReference type="SUPFAM" id="SSF55785">
    <property type="entry name" value="PYP-like sensor domain (PAS domain)"/>
    <property type="match status" value="1"/>
</dbReference>
<reference evidence="21 22" key="1">
    <citation type="submission" date="2013-08" db="EMBL/GenBank/DDBJ databases">
        <authorList>
            <person name="Huang J."/>
            <person name="Wang G."/>
        </authorList>
    </citation>
    <scope>NUCLEOTIDE SEQUENCE [LARGE SCALE GENOMIC DNA]</scope>
    <source>
        <strain evidence="21 22">BH030004</strain>
    </source>
</reference>
<dbReference type="GO" id="GO:0005886">
    <property type="term" value="C:plasma membrane"/>
    <property type="evidence" value="ECO:0007669"/>
    <property type="project" value="UniProtKB-SubCell"/>
</dbReference>
<proteinExistence type="predicted"/>
<feature type="modified residue" description="4-aspartylphosphate" evidence="14">
    <location>
        <position position="906"/>
    </location>
</feature>
<keyword evidence="15" id="KW-0175">Coiled coil</keyword>
<dbReference type="PROSITE" id="PS50113">
    <property type="entry name" value="PAC"/>
    <property type="match status" value="1"/>
</dbReference>
<evidence type="ECO:0000256" key="6">
    <source>
        <dbReference type="ARBA" id="ARBA00022679"/>
    </source>
</evidence>
<dbReference type="Gene3D" id="3.30.565.10">
    <property type="entry name" value="Histidine kinase-like ATPase, C-terminal domain"/>
    <property type="match status" value="1"/>
</dbReference>
<keyword evidence="4" id="KW-1003">Cell membrane</keyword>
<evidence type="ECO:0000313" key="22">
    <source>
        <dbReference type="Proteomes" id="UP000030403"/>
    </source>
</evidence>
<dbReference type="SUPFAM" id="SSF52172">
    <property type="entry name" value="CheY-like"/>
    <property type="match status" value="1"/>
</dbReference>
<dbReference type="InterPro" id="IPR036097">
    <property type="entry name" value="HisK_dim/P_sf"/>
</dbReference>
<keyword evidence="9" id="KW-0418">Kinase</keyword>
<dbReference type="Pfam" id="PF02518">
    <property type="entry name" value="HATPase_c"/>
    <property type="match status" value="1"/>
</dbReference>
<evidence type="ECO:0000313" key="21">
    <source>
        <dbReference type="EMBL" id="KGX83549.1"/>
    </source>
</evidence>
<evidence type="ECO:0000256" key="13">
    <source>
        <dbReference type="ARBA" id="ARBA00023136"/>
    </source>
</evidence>
<dbReference type="GO" id="GO:0000155">
    <property type="term" value="F:phosphorelay sensor kinase activity"/>
    <property type="evidence" value="ECO:0007669"/>
    <property type="project" value="InterPro"/>
</dbReference>
<evidence type="ECO:0000256" key="8">
    <source>
        <dbReference type="ARBA" id="ARBA00022741"/>
    </source>
</evidence>
<dbReference type="CDD" id="cd12912">
    <property type="entry name" value="PDC2_MCP_like"/>
    <property type="match status" value="1"/>
</dbReference>
<dbReference type="EC" id="2.7.13.3" evidence="3"/>
<dbReference type="Pfam" id="PF00989">
    <property type="entry name" value="PAS"/>
    <property type="match status" value="1"/>
</dbReference>
<sequence length="973" mass="110949">MQENQRMSLMKWIWRSFLRIALIPLFVVELVFISIYFFSNDWANDVMMNLFKDEAQEELLHTVSRESKVITMQLESISKTTDLYRQEVEESLKNRALFTEEDQARLHYSSEGVYHTSRNLEEGGVAVFYSGATTPDHNLQKVARLLTTQGLMKHIYKTESLAEAVYFNTHDSLNVMYPYYDVMDQINPKTLIPRFNFYYEADQEHNPSRETRWTEVYLDPAGNGWMASSIAPVYKGDFLEGVVGIDVTLETIRERILDLDIPWEGFGMLVGKDGTILALPQQGEVIFGLDELNEYPYDKQIFTNTFKPEQFNLYNQSETKHFADILAEAKQGLTTAKFNGNDHFLAWSTVEGTGWKFISVVDEKQIFNDLFLLDRKLMKIGALMIFGLILFYLVFFMFLYKRAQKLSHSISDPLYEINNLVHEIGAGRYYQKDESFHIEELDETATSITSMGQTLGTANEELYKAQEELKEKESDLRALVSSIDDVIMRLDENGTYINIWTNDESKLSKTKEELIGTRINDVFYEKDALFFMVTIREVQESGQPKTIEYQIDTLAGKRWFQGRLAPIVDETGEFRHFVLTARDITDLKDLQDSLRKAKEEAEQASKAKSDFLSSMSHELRTPMNAILGFTQLLEYEKDSLTTSQNESVEEILKAGNHLLTLINEILDLARIEAGKLTVSLEPVDVQPVIDEVLGIISPLATNKRITIDHNLDLCNGIYVYADRTRLKQVLLNLLSNAVKYNQDEGCIRVECSVKDGKVHFLVEDTGLGIDDQEIDQIFEPFTRILDEKIIEGTGIGLTLSKQLMALMNGTISVKSELGEGSMFWIELPVVENISTNQNEAVEEESTVLTINEERKSLLYIEDNPANLHLVQKLISHKSNIDFMSAMNGEIGLELAQTHRPDLILVDLNLPGLDGYDVLSKIKDHPSTKEIPVIAISANAMPREIEKGIAAGFQDYLTKPLEVTTFLEALQKHL</sequence>
<keyword evidence="10" id="KW-0067">ATP-binding</keyword>
<dbReference type="InterPro" id="IPR001789">
    <property type="entry name" value="Sig_transdc_resp-reg_receiver"/>
</dbReference>
<evidence type="ECO:0000256" key="3">
    <source>
        <dbReference type="ARBA" id="ARBA00012438"/>
    </source>
</evidence>
<evidence type="ECO:0000256" key="10">
    <source>
        <dbReference type="ARBA" id="ARBA00022840"/>
    </source>
</evidence>
<dbReference type="STRING" id="1385511.GCA_000425225_04190"/>
<evidence type="ECO:0000259" key="20">
    <source>
        <dbReference type="PROSITE" id="PS50113"/>
    </source>
</evidence>
<feature type="domain" description="PAC" evidence="20">
    <location>
        <begin position="545"/>
        <end position="596"/>
    </location>
</feature>
<dbReference type="Pfam" id="PF00072">
    <property type="entry name" value="Response_reg"/>
    <property type="match status" value="1"/>
</dbReference>
<comment type="subcellular location">
    <subcellularLocation>
        <location evidence="2">Cell membrane</location>
        <topology evidence="2">Multi-pass membrane protein</topology>
    </subcellularLocation>
</comment>
<gene>
    <name evidence="21" type="ORF">N783_02750</name>
</gene>
<dbReference type="PROSITE" id="PS50112">
    <property type="entry name" value="PAS"/>
    <property type="match status" value="1"/>
</dbReference>
<evidence type="ECO:0000256" key="1">
    <source>
        <dbReference type="ARBA" id="ARBA00000085"/>
    </source>
</evidence>
<evidence type="ECO:0000259" key="17">
    <source>
        <dbReference type="PROSITE" id="PS50109"/>
    </source>
</evidence>
<dbReference type="PROSITE" id="PS50109">
    <property type="entry name" value="HIS_KIN"/>
    <property type="match status" value="1"/>
</dbReference>
<evidence type="ECO:0000256" key="2">
    <source>
        <dbReference type="ARBA" id="ARBA00004651"/>
    </source>
</evidence>
<protein>
    <recommendedName>
        <fullName evidence="3">histidine kinase</fullName>
        <ecNumber evidence="3">2.7.13.3</ecNumber>
    </recommendedName>
</protein>
<organism evidence="21 22">
    <name type="scientific">Pontibacillus marinus BH030004 = DSM 16465</name>
    <dbReference type="NCBI Taxonomy" id="1385511"/>
    <lineage>
        <taxon>Bacteria</taxon>
        <taxon>Bacillati</taxon>
        <taxon>Bacillota</taxon>
        <taxon>Bacilli</taxon>
        <taxon>Bacillales</taxon>
        <taxon>Bacillaceae</taxon>
        <taxon>Pontibacillus</taxon>
    </lineage>
</organism>
<dbReference type="InterPro" id="IPR005467">
    <property type="entry name" value="His_kinase_dom"/>
</dbReference>
<dbReference type="NCBIfam" id="TIGR00229">
    <property type="entry name" value="sensory_box"/>
    <property type="match status" value="1"/>
</dbReference>
<dbReference type="InterPro" id="IPR011006">
    <property type="entry name" value="CheY-like_superfamily"/>
</dbReference>
<dbReference type="Gene3D" id="3.30.450.20">
    <property type="entry name" value="PAS domain"/>
    <property type="match status" value="2"/>
</dbReference>
<dbReference type="SMART" id="SM00387">
    <property type="entry name" value="HATPase_c"/>
    <property type="match status" value="1"/>
</dbReference>
<dbReference type="CDD" id="cd00082">
    <property type="entry name" value="HisKA"/>
    <property type="match status" value="1"/>
</dbReference>
<dbReference type="GO" id="GO:0009927">
    <property type="term" value="F:histidine phosphotransfer kinase activity"/>
    <property type="evidence" value="ECO:0007669"/>
    <property type="project" value="TreeGrafter"/>
</dbReference>
<evidence type="ECO:0000256" key="11">
    <source>
        <dbReference type="ARBA" id="ARBA00022989"/>
    </source>
</evidence>
<dbReference type="InterPro" id="IPR003594">
    <property type="entry name" value="HATPase_dom"/>
</dbReference>
<evidence type="ECO:0000259" key="18">
    <source>
        <dbReference type="PROSITE" id="PS50110"/>
    </source>
</evidence>
<dbReference type="OrthoDB" id="9790669at2"/>
<dbReference type="GO" id="GO:0005524">
    <property type="term" value="F:ATP binding"/>
    <property type="evidence" value="ECO:0007669"/>
    <property type="project" value="UniProtKB-KW"/>
</dbReference>
<dbReference type="InterPro" id="IPR035965">
    <property type="entry name" value="PAS-like_dom_sf"/>
</dbReference>
<keyword evidence="22" id="KW-1185">Reference proteome</keyword>
<keyword evidence="13 16" id="KW-0472">Membrane</keyword>
<dbReference type="SUPFAM" id="SSF47384">
    <property type="entry name" value="Homodimeric domain of signal transducing histidine kinase"/>
    <property type="match status" value="1"/>
</dbReference>
<evidence type="ECO:0000256" key="15">
    <source>
        <dbReference type="SAM" id="Coils"/>
    </source>
</evidence>
<evidence type="ECO:0000256" key="14">
    <source>
        <dbReference type="PROSITE-ProRule" id="PRU00169"/>
    </source>
</evidence>
<dbReference type="InterPro" id="IPR001610">
    <property type="entry name" value="PAC"/>
</dbReference>
<evidence type="ECO:0000256" key="9">
    <source>
        <dbReference type="ARBA" id="ARBA00022777"/>
    </source>
</evidence>
<evidence type="ECO:0000259" key="19">
    <source>
        <dbReference type="PROSITE" id="PS50112"/>
    </source>
</evidence>
<dbReference type="EMBL" id="AVPF01000099">
    <property type="protein sequence ID" value="KGX83549.1"/>
    <property type="molecule type" value="Genomic_DNA"/>
</dbReference>
<dbReference type="Pfam" id="PF02743">
    <property type="entry name" value="dCache_1"/>
    <property type="match status" value="1"/>
</dbReference>
<comment type="catalytic activity">
    <reaction evidence="1">
        <text>ATP + protein L-histidine = ADP + protein N-phospho-L-histidine.</text>
        <dbReference type="EC" id="2.7.13.3"/>
    </reaction>
</comment>
<dbReference type="Pfam" id="PF00512">
    <property type="entry name" value="HisKA"/>
    <property type="match status" value="1"/>
</dbReference>
<dbReference type="Gene3D" id="3.40.50.2300">
    <property type="match status" value="1"/>
</dbReference>
<evidence type="ECO:0000256" key="12">
    <source>
        <dbReference type="ARBA" id="ARBA00023012"/>
    </source>
</evidence>
<dbReference type="PANTHER" id="PTHR43047:SF72">
    <property type="entry name" value="OSMOSENSING HISTIDINE PROTEIN KINASE SLN1"/>
    <property type="match status" value="1"/>
</dbReference>
<dbReference type="GO" id="GO:0006355">
    <property type="term" value="P:regulation of DNA-templated transcription"/>
    <property type="evidence" value="ECO:0007669"/>
    <property type="project" value="InterPro"/>
</dbReference>
<dbReference type="Proteomes" id="UP000030403">
    <property type="component" value="Unassembled WGS sequence"/>
</dbReference>
<dbReference type="FunFam" id="3.30.565.10:FF:000023">
    <property type="entry name" value="PAS domain-containing sensor histidine kinase"/>
    <property type="match status" value="1"/>
</dbReference>
<dbReference type="AlphaFoldDB" id="A0A0A5FUJ6"/>
<dbReference type="SMART" id="SM00448">
    <property type="entry name" value="REC"/>
    <property type="match status" value="1"/>
</dbReference>
<keyword evidence="11 16" id="KW-1133">Transmembrane helix</keyword>
<feature type="domain" description="Histidine kinase" evidence="17">
    <location>
        <begin position="614"/>
        <end position="831"/>
    </location>
</feature>
<dbReference type="eggNOG" id="COG2205">
    <property type="taxonomic scope" value="Bacteria"/>
</dbReference>
<feature type="domain" description="Response regulatory" evidence="18">
    <location>
        <begin position="856"/>
        <end position="973"/>
    </location>
</feature>
<keyword evidence="12" id="KW-0902">Two-component regulatory system</keyword>
<dbReference type="PANTHER" id="PTHR43047">
    <property type="entry name" value="TWO-COMPONENT HISTIDINE PROTEIN KINASE"/>
    <property type="match status" value="1"/>
</dbReference>
<keyword evidence="7 16" id="KW-0812">Transmembrane</keyword>
<comment type="caution">
    <text evidence="21">The sequence shown here is derived from an EMBL/GenBank/DDBJ whole genome shotgun (WGS) entry which is preliminary data.</text>
</comment>
<evidence type="ECO:0000256" key="4">
    <source>
        <dbReference type="ARBA" id="ARBA00022475"/>
    </source>
</evidence>
<dbReference type="SUPFAM" id="SSF55874">
    <property type="entry name" value="ATPase domain of HSP90 chaperone/DNA topoisomerase II/histidine kinase"/>
    <property type="match status" value="1"/>
</dbReference>
<dbReference type="SMART" id="SM00388">
    <property type="entry name" value="HisKA"/>
    <property type="match status" value="1"/>
</dbReference>
<dbReference type="RefSeq" id="WP_027447650.1">
    <property type="nucleotide sequence ID" value="NZ_AULJ01000079.1"/>
</dbReference>
<dbReference type="SMART" id="SM00086">
    <property type="entry name" value="PAC"/>
    <property type="match status" value="1"/>
</dbReference>
<dbReference type="InterPro" id="IPR033479">
    <property type="entry name" value="dCache_1"/>
</dbReference>
<evidence type="ECO:0000256" key="7">
    <source>
        <dbReference type="ARBA" id="ARBA00022692"/>
    </source>
</evidence>
<dbReference type="InterPro" id="IPR003661">
    <property type="entry name" value="HisK_dim/P_dom"/>
</dbReference>
<keyword evidence="5 14" id="KW-0597">Phosphoprotein</keyword>
<dbReference type="PRINTS" id="PR00344">
    <property type="entry name" value="BCTRLSENSOR"/>
</dbReference>
<name>A0A0A5FUJ6_9BACI</name>
<feature type="transmembrane region" description="Helical" evidence="16">
    <location>
        <begin position="380"/>
        <end position="400"/>
    </location>
</feature>
<dbReference type="InterPro" id="IPR036890">
    <property type="entry name" value="HATPase_C_sf"/>
</dbReference>
<dbReference type="PROSITE" id="PS50110">
    <property type="entry name" value="RESPONSE_REGULATORY"/>
    <property type="match status" value="1"/>
</dbReference>
<dbReference type="InterPro" id="IPR013767">
    <property type="entry name" value="PAS_fold"/>
</dbReference>
<keyword evidence="6" id="KW-0808">Transferase</keyword>
<keyword evidence="8" id="KW-0547">Nucleotide-binding</keyword>
<evidence type="ECO:0000256" key="5">
    <source>
        <dbReference type="ARBA" id="ARBA00022553"/>
    </source>
</evidence>
<dbReference type="InterPro" id="IPR004358">
    <property type="entry name" value="Sig_transdc_His_kin-like_C"/>
</dbReference>